<dbReference type="Gene3D" id="3.60.21.10">
    <property type="match status" value="1"/>
</dbReference>
<comment type="caution">
    <text evidence="3">The sequence shown here is derived from an EMBL/GenBank/DDBJ whole genome shotgun (WGS) entry which is preliminary data.</text>
</comment>
<feature type="domain" description="Calcineurin-like phosphoesterase" evidence="2">
    <location>
        <begin position="2"/>
        <end position="201"/>
    </location>
</feature>
<dbReference type="GO" id="GO:0005737">
    <property type="term" value="C:cytoplasm"/>
    <property type="evidence" value="ECO:0007669"/>
    <property type="project" value="TreeGrafter"/>
</dbReference>
<dbReference type="SUPFAM" id="SSF56300">
    <property type="entry name" value="Metallo-dependent phosphatases"/>
    <property type="match status" value="1"/>
</dbReference>
<name>A0A0R1PXJ0_9LACO</name>
<dbReference type="Proteomes" id="UP000051155">
    <property type="component" value="Unassembled WGS sequence"/>
</dbReference>
<dbReference type="PANTHER" id="PTHR42850">
    <property type="entry name" value="METALLOPHOSPHOESTERASE"/>
    <property type="match status" value="1"/>
</dbReference>
<evidence type="ECO:0000259" key="2">
    <source>
        <dbReference type="Pfam" id="PF12850"/>
    </source>
</evidence>
<dbReference type="PATRIC" id="fig|1423812.3.peg.636"/>
<dbReference type="PIRSF" id="PIRSF000883">
    <property type="entry name" value="Pesterase_MJ0912"/>
    <property type="match status" value="1"/>
</dbReference>
<dbReference type="InterPro" id="IPR029052">
    <property type="entry name" value="Metallo-depent_PP-like"/>
</dbReference>
<protein>
    <submittedName>
        <fullName evidence="3">Diadenosine tetraphosphatase-like protein</fullName>
    </submittedName>
</protein>
<dbReference type="Pfam" id="PF12850">
    <property type="entry name" value="Metallophos_2"/>
    <property type="match status" value="1"/>
</dbReference>
<proteinExistence type="inferred from homology"/>
<dbReference type="AlphaFoldDB" id="A0A0R1PXJ0"/>
<dbReference type="EMBL" id="AZEG01000014">
    <property type="protein sequence ID" value="KRL37255.1"/>
    <property type="molecule type" value="Genomic_DNA"/>
</dbReference>
<dbReference type="InterPro" id="IPR024654">
    <property type="entry name" value="Calcineurin-like_PHP_lpxH"/>
</dbReference>
<reference evidence="3 4" key="1">
    <citation type="journal article" date="2015" name="Genome Announc.">
        <title>Expanding the biotechnology potential of lactobacilli through comparative genomics of 213 strains and associated genera.</title>
        <authorList>
            <person name="Sun Z."/>
            <person name="Harris H.M."/>
            <person name="McCann A."/>
            <person name="Guo C."/>
            <person name="Argimon S."/>
            <person name="Zhang W."/>
            <person name="Yang X."/>
            <person name="Jeffery I.B."/>
            <person name="Cooney J.C."/>
            <person name="Kagawa T.F."/>
            <person name="Liu W."/>
            <person name="Song Y."/>
            <person name="Salvetti E."/>
            <person name="Wrobel A."/>
            <person name="Rasinkangas P."/>
            <person name="Parkhill J."/>
            <person name="Rea M.C."/>
            <person name="O'Sullivan O."/>
            <person name="Ritari J."/>
            <person name="Douillard F.P."/>
            <person name="Paul Ross R."/>
            <person name="Yang R."/>
            <person name="Briner A.E."/>
            <person name="Felis G.E."/>
            <person name="de Vos W.M."/>
            <person name="Barrangou R."/>
            <person name="Klaenhammer T.R."/>
            <person name="Caufield P.W."/>
            <person name="Cui Y."/>
            <person name="Zhang H."/>
            <person name="O'Toole P.W."/>
        </authorList>
    </citation>
    <scope>NUCLEOTIDE SEQUENCE [LARGE SCALE GENOMIC DNA]</scope>
    <source>
        <strain evidence="3 4">DSM 19971</strain>
    </source>
</reference>
<organism evidence="3 4">
    <name type="scientific">Liquorilactobacillus uvarum DSM 19971</name>
    <dbReference type="NCBI Taxonomy" id="1423812"/>
    <lineage>
        <taxon>Bacteria</taxon>
        <taxon>Bacillati</taxon>
        <taxon>Bacillota</taxon>
        <taxon>Bacilli</taxon>
        <taxon>Lactobacillales</taxon>
        <taxon>Lactobacillaceae</taxon>
        <taxon>Liquorilactobacillus</taxon>
    </lineage>
</organism>
<dbReference type="STRING" id="1423812.FD20_GL000594"/>
<sequence>MLADVHGNATALKAVLEDANKNSVTDYISAGDITKRGPSPQECVDLLKNASNEVWIMGNHEKTYHDMINFNDPLTKGPKRVMEIVLNDYDKKHLNKGTYNWLANLPYSQEIQFEGISIQVFHSLPDKPWGHETGPLAKQTYFDRMLDNSNADIAIYGHTHKQVMRYSTKDRLVINPGTVGLATTSGTLEKSNFAQYVILEVNNHNIINVEFKRIAYNIENELKVARERNLPYLELYSTLIKTGQYSYSVENIESVNKKANFDELSNTLLK</sequence>
<dbReference type="PANTHER" id="PTHR42850:SF2">
    <property type="entry name" value="BLL5683 PROTEIN"/>
    <property type="match status" value="1"/>
</dbReference>
<dbReference type="GO" id="GO:0016791">
    <property type="term" value="F:phosphatase activity"/>
    <property type="evidence" value="ECO:0007669"/>
    <property type="project" value="TreeGrafter"/>
</dbReference>
<evidence type="ECO:0000313" key="3">
    <source>
        <dbReference type="EMBL" id="KRL37255.1"/>
    </source>
</evidence>
<evidence type="ECO:0000313" key="4">
    <source>
        <dbReference type="Proteomes" id="UP000051155"/>
    </source>
</evidence>
<dbReference type="InterPro" id="IPR011152">
    <property type="entry name" value="Pesterase_MJ0912"/>
</dbReference>
<comment type="similarity">
    <text evidence="1">Belongs to the metallophosphoesterase superfamily. YfcE family.</text>
</comment>
<keyword evidence="4" id="KW-1185">Reference proteome</keyword>
<dbReference type="InterPro" id="IPR050126">
    <property type="entry name" value="Ap4A_hydrolase"/>
</dbReference>
<evidence type="ECO:0000256" key="1">
    <source>
        <dbReference type="ARBA" id="ARBA00008950"/>
    </source>
</evidence>
<gene>
    <name evidence="3" type="ORF">FD20_GL000594</name>
</gene>
<accession>A0A0R1PXJ0</accession>